<reference evidence="1 2" key="1">
    <citation type="submission" date="2017-07" db="EMBL/GenBank/DDBJ databases">
        <title>Niveispirillum cyanobacteriorum sp. nov., isolated from cyanobacterial aggregates in a eutrophic lake.</title>
        <authorList>
            <person name="Cai H."/>
        </authorList>
    </citation>
    <scope>NUCLEOTIDE SEQUENCE [LARGE SCALE GENOMIC DNA]</scope>
    <source>
        <strain evidence="2">TH1-14</strain>
    </source>
</reference>
<gene>
    <name evidence="1" type="ORF">CHU95_16285</name>
</gene>
<organism evidence="1 2">
    <name type="scientific">Niveispirillum lacus</name>
    <dbReference type="NCBI Taxonomy" id="1981099"/>
    <lineage>
        <taxon>Bacteria</taxon>
        <taxon>Pseudomonadati</taxon>
        <taxon>Pseudomonadota</taxon>
        <taxon>Alphaproteobacteria</taxon>
        <taxon>Rhodospirillales</taxon>
        <taxon>Azospirillaceae</taxon>
        <taxon>Niveispirillum</taxon>
    </lineage>
</organism>
<dbReference type="EMBL" id="NOXU01000031">
    <property type="protein sequence ID" value="OYQ32360.1"/>
    <property type="molecule type" value="Genomic_DNA"/>
</dbReference>
<dbReference type="AlphaFoldDB" id="A0A255YVB4"/>
<name>A0A255YVB4_9PROT</name>
<protein>
    <submittedName>
        <fullName evidence="1">Uncharacterized protein</fullName>
    </submittedName>
</protein>
<evidence type="ECO:0000313" key="1">
    <source>
        <dbReference type="EMBL" id="OYQ32360.1"/>
    </source>
</evidence>
<comment type="caution">
    <text evidence="1">The sequence shown here is derived from an EMBL/GenBank/DDBJ whole genome shotgun (WGS) entry which is preliminary data.</text>
</comment>
<dbReference type="Proteomes" id="UP000216998">
    <property type="component" value="Unassembled WGS sequence"/>
</dbReference>
<dbReference type="OrthoDB" id="7358516at2"/>
<evidence type="ECO:0000313" key="2">
    <source>
        <dbReference type="Proteomes" id="UP000216998"/>
    </source>
</evidence>
<keyword evidence="2" id="KW-1185">Reference proteome</keyword>
<sequence>MTSLQLSYLVLGVTPATIAACRTLAGQGGCFTILATDQEAGHRLVLELNTGSRGRAIFIPGNPQDAGDRADALAEHARCWPDQTPLILSPAGP</sequence>
<proteinExistence type="predicted"/>
<accession>A0A255YVB4</accession>
<dbReference type="RefSeq" id="WP_094457400.1">
    <property type="nucleotide sequence ID" value="NZ_NOXU01000031.1"/>
</dbReference>